<gene>
    <name evidence="2" type="ORF">LOC62_03G004922</name>
</gene>
<reference evidence="2" key="1">
    <citation type="submission" date="2023-10" db="EMBL/GenBank/DDBJ databases">
        <authorList>
            <person name="Noh H."/>
        </authorList>
    </citation>
    <scope>NUCLEOTIDE SEQUENCE</scope>
    <source>
        <strain evidence="2">DUCC4014</strain>
    </source>
</reference>
<feature type="compositionally biased region" description="Low complexity" evidence="1">
    <location>
        <begin position="150"/>
        <end position="180"/>
    </location>
</feature>
<name>A0AAF0YBJ1_9TREE</name>
<feature type="region of interest" description="Disordered" evidence="1">
    <location>
        <begin position="29"/>
        <end position="69"/>
    </location>
</feature>
<feature type="region of interest" description="Disordered" evidence="1">
    <location>
        <begin position="86"/>
        <end position="249"/>
    </location>
</feature>
<feature type="compositionally biased region" description="Basic and acidic residues" evidence="1">
    <location>
        <begin position="195"/>
        <end position="209"/>
    </location>
</feature>
<dbReference type="EMBL" id="CP086716">
    <property type="protein sequence ID" value="WOO81391.1"/>
    <property type="molecule type" value="Genomic_DNA"/>
</dbReference>
<sequence>MSAPTEALTLSATLFHADVDAWLPAGFGVQRPAEDKQKDWEAALRSSAERSSKLGLGHPALEDPVQRAKAATARAGADAIAKRLKGRNKADDEVLLPGAGAAVDHDDDDESRTKSVGKKKRVDPFATKAKKKGKAEVVEHPLLRLGGAGPATTAVTPTAVTTTTAKAAAAAAPAAAATKPAPAPAPPSPKSSLKRPREDDVPSPDDRVAALKAASGSAPPAPPATELSKTQLRRANRKKAKRNKSKADE</sequence>
<feature type="compositionally biased region" description="Basic residues" evidence="1">
    <location>
        <begin position="231"/>
        <end position="249"/>
    </location>
</feature>
<dbReference type="RefSeq" id="XP_062627423.1">
    <property type="nucleotide sequence ID" value="XM_062771439.1"/>
</dbReference>
<proteinExistence type="predicted"/>
<accession>A0AAF0YBJ1</accession>
<evidence type="ECO:0000256" key="1">
    <source>
        <dbReference type="SAM" id="MobiDB-lite"/>
    </source>
</evidence>
<dbReference type="AlphaFoldDB" id="A0AAF0YBJ1"/>
<dbReference type="Proteomes" id="UP000827549">
    <property type="component" value="Chromosome 3"/>
</dbReference>
<protein>
    <submittedName>
        <fullName evidence="2">Uncharacterized protein</fullName>
    </submittedName>
</protein>
<dbReference type="GeneID" id="87808153"/>
<feature type="compositionally biased region" description="Basic and acidic residues" evidence="1">
    <location>
        <begin position="32"/>
        <end position="52"/>
    </location>
</feature>
<keyword evidence="3" id="KW-1185">Reference proteome</keyword>
<evidence type="ECO:0000313" key="3">
    <source>
        <dbReference type="Proteomes" id="UP000827549"/>
    </source>
</evidence>
<evidence type="ECO:0000313" key="2">
    <source>
        <dbReference type="EMBL" id="WOO81391.1"/>
    </source>
</evidence>
<organism evidence="2 3">
    <name type="scientific">Vanrija pseudolonga</name>
    <dbReference type="NCBI Taxonomy" id="143232"/>
    <lineage>
        <taxon>Eukaryota</taxon>
        <taxon>Fungi</taxon>
        <taxon>Dikarya</taxon>
        <taxon>Basidiomycota</taxon>
        <taxon>Agaricomycotina</taxon>
        <taxon>Tremellomycetes</taxon>
        <taxon>Trichosporonales</taxon>
        <taxon>Trichosporonaceae</taxon>
        <taxon>Vanrija</taxon>
    </lineage>
</organism>